<dbReference type="Proteomes" id="UP000256337">
    <property type="component" value="Unassembled WGS sequence"/>
</dbReference>
<reference evidence="2 3" key="1">
    <citation type="journal article" date="2018" name="Vet. Microbiol.">
        <title>Characterisation of Staphylococcus felis isolated from cats using whole genome sequencing.</title>
        <authorList>
            <person name="Worthing K."/>
            <person name="Pang S."/>
            <person name="Trott D.J."/>
            <person name="Abraham S."/>
            <person name="Coombs G.W."/>
            <person name="Jordan D."/>
            <person name="McIntyre L."/>
            <person name="Davies M.R."/>
            <person name="Norris J."/>
        </authorList>
    </citation>
    <scope>NUCLEOTIDE SEQUENCE [LARGE SCALE GENOMIC DNA]</scope>
    <source>
        <strain evidence="2 3">F25</strain>
    </source>
</reference>
<organism evidence="2 3">
    <name type="scientific">Staphylococcus felis</name>
    <dbReference type="NCBI Taxonomy" id="46127"/>
    <lineage>
        <taxon>Bacteria</taxon>
        <taxon>Bacillati</taxon>
        <taxon>Bacillota</taxon>
        <taxon>Bacilli</taxon>
        <taxon>Bacillales</taxon>
        <taxon>Staphylococcaceae</taxon>
        <taxon>Staphylococcus</taxon>
    </lineage>
</organism>
<evidence type="ECO:0000313" key="3">
    <source>
        <dbReference type="Proteomes" id="UP000256337"/>
    </source>
</evidence>
<accession>A0AAX1RXR1</accession>
<evidence type="ECO:0000259" key="1">
    <source>
        <dbReference type="Pfam" id="PF04002"/>
    </source>
</evidence>
<comment type="caution">
    <text evidence="2">The sequence shown here is derived from an EMBL/GenBank/DDBJ whole genome shotgun (WGS) entry which is preliminary data.</text>
</comment>
<feature type="domain" description="RadC-like JAB" evidence="1">
    <location>
        <begin position="2"/>
        <end position="34"/>
    </location>
</feature>
<evidence type="ECO:0000313" key="2">
    <source>
        <dbReference type="EMBL" id="REI24713.1"/>
    </source>
</evidence>
<dbReference type="KEGG" id="sfq:C7J90_09820"/>
<dbReference type="InterPro" id="IPR025657">
    <property type="entry name" value="RadC_JAB"/>
</dbReference>
<proteinExistence type="predicted"/>
<protein>
    <recommendedName>
        <fullName evidence="1">RadC-like JAB domain-containing protein</fullName>
    </recommendedName>
</protein>
<sequence>MQTTQRLKSCGEAMGIELLDHIIIGEDDFTSIMSEDDEK</sequence>
<dbReference type="EMBL" id="QKYD01000030">
    <property type="protein sequence ID" value="REI24713.1"/>
    <property type="molecule type" value="Genomic_DNA"/>
</dbReference>
<dbReference type="Pfam" id="PF04002">
    <property type="entry name" value="RadC"/>
    <property type="match status" value="1"/>
</dbReference>
<gene>
    <name evidence="2" type="ORF">DOS76_01700</name>
</gene>
<name>A0AAX1RXR1_9STAP</name>
<dbReference type="Gene3D" id="3.40.140.10">
    <property type="entry name" value="Cytidine Deaminase, domain 2"/>
    <property type="match status" value="1"/>
</dbReference>
<dbReference type="AlphaFoldDB" id="A0AAX1RXR1"/>